<feature type="transmembrane region" description="Helical" evidence="9">
    <location>
        <begin position="114"/>
        <end position="141"/>
    </location>
</feature>
<reference evidence="12 13" key="1">
    <citation type="journal article" date="2024" name="Chem. Sci.">
        <title>Discovery of megapolipeptins by genome mining of a Burkholderiales bacteria collection.</title>
        <authorList>
            <person name="Paulo B.S."/>
            <person name="Recchia M.J.J."/>
            <person name="Lee S."/>
            <person name="Fergusson C.H."/>
            <person name="Romanowski S.B."/>
            <person name="Hernandez A."/>
            <person name="Krull N."/>
            <person name="Liu D.Y."/>
            <person name="Cavanagh H."/>
            <person name="Bos A."/>
            <person name="Gray C.A."/>
            <person name="Murphy B.T."/>
            <person name="Linington R.G."/>
            <person name="Eustaquio A.S."/>
        </authorList>
    </citation>
    <scope>NUCLEOTIDE SEQUENCE [LARGE SCALE GENOMIC DNA]</scope>
    <source>
        <strain evidence="12 13">RL21-008-BIB-A</strain>
    </source>
</reference>
<dbReference type="Pfam" id="PF02308">
    <property type="entry name" value="MgtC"/>
    <property type="match status" value="1"/>
</dbReference>
<evidence type="ECO:0000256" key="6">
    <source>
        <dbReference type="ARBA" id="ARBA00022989"/>
    </source>
</evidence>
<dbReference type="RefSeq" id="WP_408158258.1">
    <property type="nucleotide sequence ID" value="NZ_JAQQFM010000005.1"/>
</dbReference>
<gene>
    <name evidence="12" type="ORF">PQR62_12410</name>
</gene>
<dbReference type="InterPro" id="IPR003416">
    <property type="entry name" value="MgtC/SapB/SrpB/YhiD_fam"/>
</dbReference>
<name>A0ABW9A888_9BURK</name>
<dbReference type="Proteomes" id="UP001629246">
    <property type="component" value="Unassembled WGS sequence"/>
</dbReference>
<comment type="function">
    <text evidence="8">Virulence factor required for growth in low Mg(2+) medium and for intramacrophage survival. May be involved in regulating membrane potential by activating Na(+)/K(+)-ATPase.</text>
</comment>
<keyword evidence="13" id="KW-1185">Reference proteome</keyword>
<comment type="subcellular location">
    <subcellularLocation>
        <location evidence="9">Cell inner membrane</location>
        <topology evidence="9">Multi-pass membrane protein</topology>
    </subcellularLocation>
    <subcellularLocation>
        <location evidence="1">Cell membrane</location>
        <topology evidence="1">Multi-pass membrane protein</topology>
    </subcellularLocation>
</comment>
<dbReference type="InterPro" id="IPR049177">
    <property type="entry name" value="MgtC_SapB_SrpB_YhiD_N"/>
</dbReference>
<feature type="transmembrane region" description="Helical" evidence="9">
    <location>
        <begin position="12"/>
        <end position="35"/>
    </location>
</feature>
<protein>
    <recommendedName>
        <fullName evidence="3 9">Protein MgtC</fullName>
    </recommendedName>
</protein>
<comment type="caution">
    <text evidence="12">The sequence shown here is derived from an EMBL/GenBank/DDBJ whole genome shotgun (WGS) entry which is preliminary data.</text>
</comment>
<dbReference type="Gene3D" id="3.30.70.260">
    <property type="match status" value="1"/>
</dbReference>
<accession>A0ABW9A888</accession>
<evidence type="ECO:0000313" key="13">
    <source>
        <dbReference type="Proteomes" id="UP001629246"/>
    </source>
</evidence>
<evidence type="ECO:0000256" key="9">
    <source>
        <dbReference type="RuleBase" id="RU365041"/>
    </source>
</evidence>
<sequence>MQSLQSLQALQNINLMSLLDTLISLTTAFVLGSLIGLERQYRQRTAGLRTNVLVALGSAVFVDMANRLHGHDGAVHVVAYVVSGVGFLGAGVIMREEGNVRGINTAATLWGSAAVGAAAGADLILEAILATVFVLAANTLLRPIVNAINRKPLDVPSVEVTNTLHLIVERAHQKLVLAQLTQILDSSKYPTHDLEVRTFGDDEVEIEATLAATSVNGDELEVLVQRLAAMHAVKQVFWSPSTTD</sequence>
<proteinExistence type="inferred from homology"/>
<evidence type="ECO:0000256" key="5">
    <source>
        <dbReference type="ARBA" id="ARBA00022692"/>
    </source>
</evidence>
<evidence type="ECO:0000256" key="1">
    <source>
        <dbReference type="ARBA" id="ARBA00004651"/>
    </source>
</evidence>
<feature type="domain" description="MgtC/SapB/SrpB/YhiD N-terminal" evidence="10">
    <location>
        <begin position="25"/>
        <end position="145"/>
    </location>
</feature>
<keyword evidence="7 9" id="KW-0472">Membrane</keyword>
<dbReference type="PRINTS" id="PR01837">
    <property type="entry name" value="MGTCSAPBPROT"/>
</dbReference>
<keyword evidence="6 9" id="KW-1133">Transmembrane helix</keyword>
<dbReference type="EMBL" id="JAQQFM010000005">
    <property type="protein sequence ID" value="MFL9925071.1"/>
    <property type="molecule type" value="Genomic_DNA"/>
</dbReference>
<evidence type="ECO:0000256" key="7">
    <source>
        <dbReference type="ARBA" id="ARBA00023136"/>
    </source>
</evidence>
<organism evidence="12 13">
    <name type="scientific">Herbaspirillum lusitanum</name>
    <dbReference type="NCBI Taxonomy" id="213312"/>
    <lineage>
        <taxon>Bacteria</taxon>
        <taxon>Pseudomonadati</taxon>
        <taxon>Pseudomonadota</taxon>
        <taxon>Betaproteobacteria</taxon>
        <taxon>Burkholderiales</taxon>
        <taxon>Oxalobacteraceae</taxon>
        <taxon>Herbaspirillum</taxon>
    </lineage>
</organism>
<feature type="domain" description="MgtC-like C-terminal" evidence="11">
    <location>
        <begin position="164"/>
        <end position="238"/>
    </location>
</feature>
<keyword evidence="4" id="KW-1003">Cell membrane</keyword>
<evidence type="ECO:0000256" key="8">
    <source>
        <dbReference type="ARBA" id="ARBA00025369"/>
    </source>
</evidence>
<dbReference type="PANTHER" id="PTHR33778">
    <property type="entry name" value="PROTEIN MGTC"/>
    <property type="match status" value="1"/>
</dbReference>
<evidence type="ECO:0000256" key="2">
    <source>
        <dbReference type="ARBA" id="ARBA00009298"/>
    </source>
</evidence>
<comment type="similarity">
    <text evidence="2 9">Belongs to the MgtC/SapB family.</text>
</comment>
<evidence type="ECO:0000313" key="12">
    <source>
        <dbReference type="EMBL" id="MFL9925071.1"/>
    </source>
</evidence>
<evidence type="ECO:0000256" key="3">
    <source>
        <dbReference type="ARBA" id="ARBA00013833"/>
    </source>
</evidence>
<dbReference type="InterPro" id="IPR048640">
    <property type="entry name" value="MgtC-like_C"/>
</dbReference>
<feature type="transmembrane region" description="Helical" evidence="9">
    <location>
        <begin position="77"/>
        <end position="94"/>
    </location>
</feature>
<keyword evidence="5 9" id="KW-0812">Transmembrane</keyword>
<keyword evidence="9" id="KW-0997">Cell inner membrane</keyword>
<evidence type="ECO:0000259" key="10">
    <source>
        <dbReference type="Pfam" id="PF02308"/>
    </source>
</evidence>
<dbReference type="Pfam" id="PF21770">
    <property type="entry name" value="MgtC_SapB_C"/>
    <property type="match status" value="1"/>
</dbReference>
<evidence type="ECO:0000256" key="4">
    <source>
        <dbReference type="ARBA" id="ARBA00022475"/>
    </source>
</evidence>
<dbReference type="PANTHER" id="PTHR33778:SF3">
    <property type="entry name" value="PROTEIN MGTC"/>
    <property type="match status" value="1"/>
</dbReference>
<evidence type="ECO:0000259" key="11">
    <source>
        <dbReference type="Pfam" id="PF21770"/>
    </source>
</evidence>